<feature type="binding site" evidence="6">
    <location>
        <position position="81"/>
    </location>
    <ligand>
        <name>S-adenosyl-L-methionine</name>
        <dbReference type="ChEBI" id="CHEBI:59789"/>
    </ligand>
</feature>
<evidence type="ECO:0000313" key="9">
    <source>
        <dbReference type="Proteomes" id="UP000315235"/>
    </source>
</evidence>
<dbReference type="InterPro" id="IPR029063">
    <property type="entry name" value="SAM-dependent_MTases_sf"/>
</dbReference>
<feature type="binding site" evidence="6">
    <location>
        <position position="118"/>
    </location>
    <ligand>
        <name>S-adenosyl-L-methionine</name>
        <dbReference type="ChEBI" id="CHEBI:59789"/>
    </ligand>
</feature>
<evidence type="ECO:0000259" key="7">
    <source>
        <dbReference type="PROSITE" id="PS50123"/>
    </source>
</evidence>
<reference evidence="8 9" key="1">
    <citation type="submission" date="2019-07" db="EMBL/GenBank/DDBJ databases">
        <title>Pseudomonas mangiferae sp. nov., isolated from bark of mango tree in Thailand.</title>
        <authorList>
            <person name="Srisuk N."/>
            <person name="Anurat P."/>
        </authorList>
    </citation>
    <scope>NUCLEOTIDE SEQUENCE [LARGE SCALE GENOMIC DNA]</scope>
    <source>
        <strain evidence="8 9">DMKU_BBB3-04</strain>
    </source>
</reference>
<sequence length="271" mass="30744">MDAPGMQMPPLGDAEFQRLQRLMADASGIRMADHKRSLVAGRLMKRLRHFGLGSYGEYLDLLGSDAHKGERRLVIDLLTTNETYFFREPKHFEFLGPWLSSRRGPQRIWSAACSSGEEPYTLAMVAAENVTGNDWTITASDLSQRMLEKAAAGIYDLSQARHFPAGWLHRHCLKGIGEREGCFRVSAKLRERVNFRELNLTHPLPEQLGPFDAIFLRNVLIYFEAKEKCAIVGRLVQRLRDDGLLFIGHAESLHGLDLPVRSVQPSVYRRV</sequence>
<dbReference type="RefSeq" id="WP_143489045.1">
    <property type="nucleotide sequence ID" value="NZ_VJOY01000010.1"/>
</dbReference>
<dbReference type="PIRSF" id="PIRSF000410">
    <property type="entry name" value="CheR"/>
    <property type="match status" value="1"/>
</dbReference>
<evidence type="ECO:0000256" key="5">
    <source>
        <dbReference type="PIRNR" id="PIRNR000410"/>
    </source>
</evidence>
<keyword evidence="4 5" id="KW-0949">S-adenosyl-L-methionine</keyword>
<dbReference type="GO" id="GO:0032259">
    <property type="term" value="P:methylation"/>
    <property type="evidence" value="ECO:0007669"/>
    <property type="project" value="UniProtKB-KW"/>
</dbReference>
<dbReference type="Pfam" id="PF03705">
    <property type="entry name" value="CheR_N"/>
    <property type="match status" value="1"/>
</dbReference>
<feature type="binding site" evidence="6">
    <location>
        <position position="83"/>
    </location>
    <ligand>
        <name>S-adenosyl-L-methionine</name>
        <dbReference type="ChEBI" id="CHEBI:59789"/>
    </ligand>
</feature>
<dbReference type="InterPro" id="IPR000780">
    <property type="entry name" value="CheR_MeTrfase"/>
</dbReference>
<dbReference type="Proteomes" id="UP000315235">
    <property type="component" value="Unassembled WGS sequence"/>
</dbReference>
<dbReference type="OrthoDB" id="9816309at2"/>
<evidence type="ECO:0000313" key="8">
    <source>
        <dbReference type="EMBL" id="TRX73918.1"/>
    </source>
</evidence>
<evidence type="ECO:0000256" key="4">
    <source>
        <dbReference type="ARBA" id="ARBA00022691"/>
    </source>
</evidence>
<evidence type="ECO:0000256" key="3">
    <source>
        <dbReference type="ARBA" id="ARBA00022679"/>
    </source>
</evidence>
<dbReference type="EMBL" id="VJOY01000010">
    <property type="protein sequence ID" value="TRX73918.1"/>
    <property type="molecule type" value="Genomic_DNA"/>
</dbReference>
<dbReference type="PRINTS" id="PR00996">
    <property type="entry name" value="CHERMTFRASE"/>
</dbReference>
<accession>A0A553GWQ2</accession>
<dbReference type="GO" id="GO:0008983">
    <property type="term" value="F:protein-glutamate O-methyltransferase activity"/>
    <property type="evidence" value="ECO:0007669"/>
    <property type="project" value="UniProtKB-EC"/>
</dbReference>
<gene>
    <name evidence="8" type="ORF">FM069_14315</name>
</gene>
<comment type="caution">
    <text evidence="8">The sequence shown here is derived from an EMBL/GenBank/DDBJ whole genome shotgun (WGS) entry which is preliminary data.</text>
</comment>
<proteinExistence type="predicted"/>
<evidence type="ECO:0000256" key="6">
    <source>
        <dbReference type="PIRSR" id="PIRSR000410-1"/>
    </source>
</evidence>
<feature type="binding site" evidence="6">
    <location>
        <position position="141"/>
    </location>
    <ligand>
        <name>S-adenosyl-L-methionine</name>
        <dbReference type="ChEBI" id="CHEBI:59789"/>
    </ligand>
</feature>
<feature type="binding site" evidence="6">
    <location>
        <begin position="217"/>
        <end position="218"/>
    </location>
    <ligand>
        <name>S-adenosyl-L-methionine</name>
        <dbReference type="ChEBI" id="CHEBI:59789"/>
    </ligand>
</feature>
<evidence type="ECO:0000256" key="1">
    <source>
        <dbReference type="ARBA" id="ARBA00001541"/>
    </source>
</evidence>
<dbReference type="CDD" id="cd02440">
    <property type="entry name" value="AdoMet_MTases"/>
    <property type="match status" value="1"/>
</dbReference>
<dbReference type="SMART" id="SM00138">
    <property type="entry name" value="MeTrc"/>
    <property type="match status" value="1"/>
</dbReference>
<dbReference type="Pfam" id="PF01739">
    <property type="entry name" value="CheR"/>
    <property type="match status" value="1"/>
</dbReference>
<evidence type="ECO:0000256" key="2">
    <source>
        <dbReference type="ARBA" id="ARBA00022603"/>
    </source>
</evidence>
<keyword evidence="9" id="KW-1185">Reference proteome</keyword>
<dbReference type="AlphaFoldDB" id="A0A553GWQ2"/>
<dbReference type="PANTHER" id="PTHR24422:SF26">
    <property type="entry name" value="CHEMOTAXIS PROTEIN METHYLTRANSFERASE"/>
    <property type="match status" value="1"/>
</dbReference>
<name>A0A553GWQ2_9PSED</name>
<comment type="catalytic activity">
    <reaction evidence="1 5">
        <text>L-glutamyl-[protein] + S-adenosyl-L-methionine = [protein]-L-glutamate 5-O-methyl ester + S-adenosyl-L-homocysteine</text>
        <dbReference type="Rhea" id="RHEA:24452"/>
        <dbReference type="Rhea" id="RHEA-COMP:10208"/>
        <dbReference type="Rhea" id="RHEA-COMP:10311"/>
        <dbReference type="ChEBI" id="CHEBI:29973"/>
        <dbReference type="ChEBI" id="CHEBI:57856"/>
        <dbReference type="ChEBI" id="CHEBI:59789"/>
        <dbReference type="ChEBI" id="CHEBI:82795"/>
        <dbReference type="EC" id="2.1.1.80"/>
    </reaction>
</comment>
<dbReference type="InterPro" id="IPR050903">
    <property type="entry name" value="Bact_Chemotaxis_MeTrfase"/>
</dbReference>
<dbReference type="EC" id="2.1.1.80" evidence="5"/>
<organism evidence="8 9">
    <name type="scientific">Pseudomonas mangiferae</name>
    <dbReference type="NCBI Taxonomy" id="2593654"/>
    <lineage>
        <taxon>Bacteria</taxon>
        <taxon>Pseudomonadati</taxon>
        <taxon>Pseudomonadota</taxon>
        <taxon>Gammaproteobacteria</taxon>
        <taxon>Pseudomonadales</taxon>
        <taxon>Pseudomonadaceae</taxon>
        <taxon>Pseudomonas</taxon>
    </lineage>
</organism>
<dbReference type="SUPFAM" id="SSF53335">
    <property type="entry name" value="S-adenosyl-L-methionine-dependent methyltransferases"/>
    <property type="match status" value="1"/>
</dbReference>
<dbReference type="SUPFAM" id="SSF47757">
    <property type="entry name" value="Chemotaxis receptor methyltransferase CheR, N-terminal domain"/>
    <property type="match status" value="1"/>
</dbReference>
<feature type="domain" description="CheR-type methyltransferase" evidence="7">
    <location>
        <begin position="4"/>
        <end position="271"/>
    </location>
</feature>
<keyword evidence="3 5" id="KW-0808">Transferase</keyword>
<comment type="function">
    <text evidence="5">Methylation of the membrane-bound methyl-accepting chemotaxis proteins (MCP) to form gamma-glutamyl methyl ester residues in MCP.</text>
</comment>
<dbReference type="InterPro" id="IPR036804">
    <property type="entry name" value="CheR_N_sf"/>
</dbReference>
<dbReference type="PANTHER" id="PTHR24422">
    <property type="entry name" value="CHEMOTAXIS PROTEIN METHYLTRANSFERASE"/>
    <property type="match status" value="1"/>
</dbReference>
<dbReference type="Gene3D" id="3.40.50.150">
    <property type="entry name" value="Vaccinia Virus protein VP39"/>
    <property type="match status" value="1"/>
</dbReference>
<dbReference type="Gene3D" id="1.10.155.10">
    <property type="entry name" value="Chemotaxis receptor methyltransferase CheR, N-terminal domain"/>
    <property type="match status" value="1"/>
</dbReference>
<feature type="binding site" evidence="6">
    <location>
        <position position="87"/>
    </location>
    <ligand>
        <name>S-adenosyl-L-methionine</name>
        <dbReference type="ChEBI" id="CHEBI:59789"/>
    </ligand>
</feature>
<dbReference type="InterPro" id="IPR022642">
    <property type="entry name" value="CheR_C"/>
</dbReference>
<dbReference type="InterPro" id="IPR022641">
    <property type="entry name" value="CheR_N"/>
</dbReference>
<feature type="binding site" evidence="6">
    <location>
        <begin position="199"/>
        <end position="200"/>
    </location>
    <ligand>
        <name>S-adenosyl-L-methionine</name>
        <dbReference type="ChEBI" id="CHEBI:59789"/>
    </ligand>
</feature>
<protein>
    <recommendedName>
        <fullName evidence="5">Chemotaxis protein methyltransferase</fullName>
        <ecNumber evidence="5">2.1.1.80</ecNumber>
    </recommendedName>
</protein>
<dbReference type="PROSITE" id="PS50123">
    <property type="entry name" value="CHER"/>
    <property type="match status" value="1"/>
</dbReference>
<keyword evidence="2 5" id="KW-0489">Methyltransferase</keyword>
<dbReference type="InterPro" id="IPR026024">
    <property type="entry name" value="Chemotaxis_MeTrfase_CheR"/>
</dbReference>